<gene>
    <name evidence="2" type="ORF">Dsi01nite_094020</name>
</gene>
<name>A0A919PVQ4_9ACTN</name>
<keyword evidence="3" id="KW-1185">Reference proteome</keyword>
<dbReference type="EMBL" id="BONQ01000154">
    <property type="protein sequence ID" value="GIG51361.1"/>
    <property type="molecule type" value="Genomic_DNA"/>
</dbReference>
<protein>
    <submittedName>
        <fullName evidence="2">Serine hydrolase</fullName>
    </submittedName>
</protein>
<evidence type="ECO:0000313" key="2">
    <source>
        <dbReference type="EMBL" id="GIG51361.1"/>
    </source>
</evidence>
<comment type="caution">
    <text evidence="2">The sequence shown here is derived from an EMBL/GenBank/DDBJ whole genome shotgun (WGS) entry which is preliminary data.</text>
</comment>
<dbReference type="PANTHER" id="PTHR43283:SF3">
    <property type="entry name" value="BETA-LACTAMASE FAMILY PROTEIN (AFU_ORTHOLOGUE AFUA_5G07500)"/>
    <property type="match status" value="1"/>
</dbReference>
<dbReference type="AlphaFoldDB" id="A0A919PVQ4"/>
<dbReference type="RefSeq" id="WP_203852975.1">
    <property type="nucleotide sequence ID" value="NZ_BAAAVW010000032.1"/>
</dbReference>
<evidence type="ECO:0000313" key="3">
    <source>
        <dbReference type="Proteomes" id="UP000660611"/>
    </source>
</evidence>
<dbReference type="GO" id="GO:0016787">
    <property type="term" value="F:hydrolase activity"/>
    <property type="evidence" value="ECO:0007669"/>
    <property type="project" value="UniProtKB-KW"/>
</dbReference>
<evidence type="ECO:0000259" key="1">
    <source>
        <dbReference type="Pfam" id="PF00144"/>
    </source>
</evidence>
<sequence>MSIEREVAPGQVGFDAKRLAALDSHFARYVEDGRLAGWQLVISRDGRVAHASTCGRRDLEAGLPVEPDTLWRVYSMTKPITSVAAMMLWEEGRFELTDPISRWLPEFAAPQVYDRGSAGQPYTVPAAEPIRVWHLLTHTSGLTYGFLQTSVVDALYRKAGYDVMSKAGVDLAQACRDWAALPLLFQPGTGWGYGVSTDVLGRLVEVVSGQSLGDFLRTRIFEPLGMTDTHWWVDPAGDDAKRLAALYVPSPATGSGVQAGAAVRFDPIGQHALREPDLHSGGGGLICTAADYHRFTSMLLREGTAGAAGERLLSSRTVRFMTRNHLPGGVDLDRLQTGGFAETTFEGIGFGLGFAVVRDPVPARTPSTPGSYYWGGAASTAFWVDPVERLTVAFYTQLMPSSTHPIRPQLRQLIYSALTD</sequence>
<dbReference type="InterPro" id="IPR050789">
    <property type="entry name" value="Diverse_Enzym_Activities"/>
</dbReference>
<dbReference type="Proteomes" id="UP000660611">
    <property type="component" value="Unassembled WGS sequence"/>
</dbReference>
<dbReference type="InterPro" id="IPR012338">
    <property type="entry name" value="Beta-lactam/transpept-like"/>
</dbReference>
<dbReference type="InterPro" id="IPR001466">
    <property type="entry name" value="Beta-lactam-related"/>
</dbReference>
<dbReference type="PANTHER" id="PTHR43283">
    <property type="entry name" value="BETA-LACTAMASE-RELATED"/>
    <property type="match status" value="1"/>
</dbReference>
<accession>A0A919PVQ4</accession>
<reference evidence="2" key="1">
    <citation type="submission" date="2021-01" db="EMBL/GenBank/DDBJ databases">
        <title>Whole genome shotgun sequence of Dactylosporangium siamense NBRC 106093.</title>
        <authorList>
            <person name="Komaki H."/>
            <person name="Tamura T."/>
        </authorList>
    </citation>
    <scope>NUCLEOTIDE SEQUENCE</scope>
    <source>
        <strain evidence="2">NBRC 106093</strain>
    </source>
</reference>
<dbReference type="Gene3D" id="3.40.710.10">
    <property type="entry name" value="DD-peptidase/beta-lactamase superfamily"/>
    <property type="match status" value="1"/>
</dbReference>
<proteinExistence type="predicted"/>
<organism evidence="2 3">
    <name type="scientific">Dactylosporangium siamense</name>
    <dbReference type="NCBI Taxonomy" id="685454"/>
    <lineage>
        <taxon>Bacteria</taxon>
        <taxon>Bacillati</taxon>
        <taxon>Actinomycetota</taxon>
        <taxon>Actinomycetes</taxon>
        <taxon>Micromonosporales</taxon>
        <taxon>Micromonosporaceae</taxon>
        <taxon>Dactylosporangium</taxon>
    </lineage>
</organism>
<dbReference type="SUPFAM" id="SSF56601">
    <property type="entry name" value="beta-lactamase/transpeptidase-like"/>
    <property type="match status" value="1"/>
</dbReference>
<keyword evidence="2" id="KW-0378">Hydrolase</keyword>
<dbReference type="Pfam" id="PF00144">
    <property type="entry name" value="Beta-lactamase"/>
    <property type="match status" value="1"/>
</dbReference>
<feature type="domain" description="Beta-lactamase-related" evidence="1">
    <location>
        <begin position="22"/>
        <end position="412"/>
    </location>
</feature>